<gene>
    <name evidence="2" type="ORF">EV146_104182</name>
</gene>
<dbReference type="InterPro" id="IPR036513">
    <property type="entry name" value="STAS_dom_sf"/>
</dbReference>
<evidence type="ECO:0000313" key="2">
    <source>
        <dbReference type="EMBL" id="TCN26075.1"/>
    </source>
</evidence>
<dbReference type="InterPro" id="IPR051932">
    <property type="entry name" value="Bact_StressResp_Reg"/>
</dbReference>
<dbReference type="Proteomes" id="UP000295689">
    <property type="component" value="Unassembled WGS sequence"/>
</dbReference>
<dbReference type="SUPFAM" id="SSF52091">
    <property type="entry name" value="SpoIIaa-like"/>
    <property type="match status" value="1"/>
</dbReference>
<proteinExistence type="predicted"/>
<comment type="caution">
    <text evidence="2">The sequence shown here is derived from an EMBL/GenBank/DDBJ whole genome shotgun (WGS) entry which is preliminary data.</text>
</comment>
<dbReference type="Gene3D" id="3.30.750.24">
    <property type="entry name" value="STAS domain"/>
    <property type="match status" value="1"/>
</dbReference>
<keyword evidence="3" id="KW-1185">Reference proteome</keyword>
<dbReference type="InterPro" id="IPR002645">
    <property type="entry name" value="STAS_dom"/>
</dbReference>
<protein>
    <submittedName>
        <fullName evidence="2">RsbT co-antagonist protein RsbR</fullName>
    </submittedName>
</protein>
<name>A0A4R2BHQ1_9BACI</name>
<dbReference type="AlphaFoldDB" id="A0A4R2BHQ1"/>
<evidence type="ECO:0000313" key="3">
    <source>
        <dbReference type="Proteomes" id="UP000295689"/>
    </source>
</evidence>
<dbReference type="PANTHER" id="PTHR33745">
    <property type="entry name" value="RSBT ANTAGONIST PROTEIN RSBS-RELATED"/>
    <property type="match status" value="1"/>
</dbReference>
<feature type="domain" description="STAS" evidence="1">
    <location>
        <begin position="43"/>
        <end position="151"/>
    </location>
</feature>
<evidence type="ECO:0000259" key="1">
    <source>
        <dbReference type="PROSITE" id="PS50801"/>
    </source>
</evidence>
<sequence>MDRNNTNEYETMHETINQLTKRVTELEQLVEQAAVPIIPSIIPNTILIPVYGELSPERFQIIMPKILNQANNMNTDTAIIDFTAISHQEIDDLAVLGKHLENLTGALNLMGVQVLFVGFSPQFAQELVKSGLGFVKELKAFSTFRTALQFLMKEKGLALTHI</sequence>
<organism evidence="2 3">
    <name type="scientific">Mesobacillus foraminis</name>
    <dbReference type="NCBI Taxonomy" id="279826"/>
    <lineage>
        <taxon>Bacteria</taxon>
        <taxon>Bacillati</taxon>
        <taxon>Bacillota</taxon>
        <taxon>Bacilli</taxon>
        <taxon>Bacillales</taxon>
        <taxon>Bacillaceae</taxon>
        <taxon>Mesobacillus</taxon>
    </lineage>
</organism>
<dbReference type="PROSITE" id="PS50801">
    <property type="entry name" value="STAS"/>
    <property type="match status" value="1"/>
</dbReference>
<reference evidence="2 3" key="1">
    <citation type="journal article" date="2015" name="Stand. Genomic Sci.">
        <title>Genomic Encyclopedia of Bacterial and Archaeal Type Strains, Phase III: the genomes of soil and plant-associated and newly described type strains.</title>
        <authorList>
            <person name="Whitman W.B."/>
            <person name="Woyke T."/>
            <person name="Klenk H.P."/>
            <person name="Zhou Y."/>
            <person name="Lilburn T.G."/>
            <person name="Beck B.J."/>
            <person name="De Vos P."/>
            <person name="Vandamme P."/>
            <person name="Eisen J.A."/>
            <person name="Garrity G."/>
            <person name="Hugenholtz P."/>
            <person name="Kyrpides N.C."/>
        </authorList>
    </citation>
    <scope>NUCLEOTIDE SEQUENCE [LARGE SCALE GENOMIC DNA]</scope>
    <source>
        <strain evidence="2 3">CV53</strain>
    </source>
</reference>
<accession>A0A4R2BHQ1</accession>
<dbReference type="EMBL" id="SLVV01000004">
    <property type="protein sequence ID" value="TCN26075.1"/>
    <property type="molecule type" value="Genomic_DNA"/>
</dbReference>
<dbReference type="CDD" id="cd07041">
    <property type="entry name" value="STAS_RsbR_RsbS_like"/>
    <property type="match status" value="1"/>
</dbReference>
<dbReference type="RefSeq" id="WP_132004225.1">
    <property type="nucleotide sequence ID" value="NZ_JABUHM010000009.1"/>
</dbReference>